<dbReference type="PANTHER" id="PTHR30405:SF11">
    <property type="entry name" value="RNA-GUIDED DNA ENDONUCLEASE RV2885C-RELATED"/>
    <property type="match status" value="1"/>
</dbReference>
<dbReference type="AlphaFoldDB" id="A0A4R0SZV8"/>
<feature type="domain" description="Cas12f1-like TNB" evidence="10">
    <location>
        <begin position="315"/>
        <end position="382"/>
    </location>
</feature>
<reference evidence="14" key="2">
    <citation type="submission" date="2019-02" db="EMBL/GenBank/DDBJ databases">
        <authorList>
            <person name="Odamaki T."/>
        </authorList>
    </citation>
    <scope>NUCLEOTIDE SEQUENCE</scope>
    <source>
        <strain evidence="12">MCC10102</strain>
        <strain evidence="13">MCC10116</strain>
        <strain evidence="14">MCC10120</strain>
    </source>
</reference>
<evidence type="ECO:0000313" key="15">
    <source>
        <dbReference type="Proteomes" id="UP000291713"/>
    </source>
</evidence>
<organism evidence="14 15">
    <name type="scientific">Bifidobacterium longum subsp. longum</name>
    <dbReference type="NCBI Taxonomy" id="1679"/>
    <lineage>
        <taxon>Bacteria</taxon>
        <taxon>Bacillati</taxon>
        <taxon>Actinomycetota</taxon>
        <taxon>Actinomycetes</taxon>
        <taxon>Bifidobacteriales</taxon>
        <taxon>Bifidobacteriaceae</taxon>
        <taxon>Bifidobacterium</taxon>
    </lineage>
</organism>
<dbReference type="Pfam" id="PF01385">
    <property type="entry name" value="OrfB_IS605"/>
    <property type="match status" value="1"/>
</dbReference>
<dbReference type="NCBIfam" id="NF038280">
    <property type="entry name" value="IS607_TnpB"/>
    <property type="match status" value="1"/>
</dbReference>
<evidence type="ECO:0000256" key="3">
    <source>
        <dbReference type="ARBA" id="ARBA00022578"/>
    </source>
</evidence>
<dbReference type="InterPro" id="IPR051399">
    <property type="entry name" value="RNA-guided_DNA_endo/Transpos"/>
</dbReference>
<protein>
    <submittedName>
        <fullName evidence="14">Transposase</fullName>
    </submittedName>
</protein>
<reference evidence="15 16" key="1">
    <citation type="journal article" date="2018" name="Sci. Rep.">
        <title>Genomic diversity and distribution of Bifidobacterium longum subsp. longum across the human lifespan.</title>
        <authorList>
            <person name="Odamaki T."/>
            <person name="Bottacini F."/>
            <person name="Kato K."/>
            <person name="Mitsuyama E."/>
            <person name="Yoshida K."/>
            <person name="Horigome A."/>
            <person name="Xiao J.Z."/>
            <person name="van Sinderen D."/>
        </authorList>
    </citation>
    <scope>NUCLEOTIDE SEQUENCE [LARGE SCALE GENOMIC DNA]</scope>
    <source>
        <strain evidence="12 16">MCC10102</strain>
        <strain evidence="13 17">MCC10116</strain>
        <strain evidence="14 15">MCC10120</strain>
    </source>
</reference>
<keyword evidence="7" id="KW-0233">DNA recombination</keyword>
<evidence type="ECO:0000256" key="8">
    <source>
        <dbReference type="SAM" id="MobiDB-lite"/>
    </source>
</evidence>
<evidence type="ECO:0000256" key="6">
    <source>
        <dbReference type="ARBA" id="ARBA00023125"/>
    </source>
</evidence>
<evidence type="ECO:0000313" key="16">
    <source>
        <dbReference type="Proteomes" id="UP000292692"/>
    </source>
</evidence>
<evidence type="ECO:0000256" key="1">
    <source>
        <dbReference type="ARBA" id="ARBA00008761"/>
    </source>
</evidence>
<dbReference type="GO" id="GO:0032196">
    <property type="term" value="P:transposition"/>
    <property type="evidence" value="ECO:0007669"/>
    <property type="project" value="UniProtKB-KW"/>
</dbReference>
<feature type="domain" description="Probable transposase IS891/IS1136/IS1341" evidence="9">
    <location>
        <begin position="191"/>
        <end position="303"/>
    </location>
</feature>
<evidence type="ECO:0000313" key="17">
    <source>
        <dbReference type="Proteomes" id="UP000292787"/>
    </source>
</evidence>
<dbReference type="EMBL" id="SHTF01000024">
    <property type="protein sequence ID" value="TCF62830.1"/>
    <property type="molecule type" value="Genomic_DNA"/>
</dbReference>
<keyword evidence="6" id="KW-0238">DNA-binding</keyword>
<dbReference type="Proteomes" id="UP000292787">
    <property type="component" value="Unassembled WGS sequence"/>
</dbReference>
<keyword evidence="3" id="KW-0815">Transposition</keyword>
<sequence>MSAYEAVRIRLDPTPRQTRLLESHAGGARFAYNLMLAHVRRQISLGEKPDWTLYAMRRWWNEWKDEIAPWWRENSKEAYGSAFEWLSQALRNWSDSRKGRRAGRRVGWPKYKSKRSGVPRFAYTTGSFGLIEDDPKALRLPRIGRVHCMENAAERVHGRRIVRMTVSRHAGFWYAALTVERPAESVPAKNRKRKNHDRQVGVDLGVRTLATLSDGTTFPNPRNYVRTQRKLRRAQQALSRRDRGANHGYGSKRYNRALGRVRRIHARIAAQRADNIGKLTTWLADNYSDISIEDLNVQGMSHNRRLAKHVLDADFREFRRQLEYKTARAGARLHVIDRWYPSSKTCSNCGTVKAKLPLSERVYHCDKCGLDMDRDLNAAINIQVAGSAPETLNARGEDVRQTGSSRTMPTPVKHEPSGGASRVRLGAGLGNETMQARTNQIATEHHPRNLRGAVASQLLWAWPDRAANTR</sequence>
<comment type="caution">
    <text evidence="14">The sequence shown here is derived from an EMBL/GenBank/DDBJ whole genome shotgun (WGS) entry which is preliminary data.</text>
</comment>
<evidence type="ECO:0000256" key="4">
    <source>
        <dbReference type="ARBA" id="ARBA00022723"/>
    </source>
</evidence>
<evidence type="ECO:0000256" key="5">
    <source>
        <dbReference type="ARBA" id="ARBA00022833"/>
    </source>
</evidence>
<dbReference type="EMBL" id="SHTU01000024">
    <property type="protein sequence ID" value="TCF94513.1"/>
    <property type="molecule type" value="Genomic_DNA"/>
</dbReference>
<evidence type="ECO:0000259" key="9">
    <source>
        <dbReference type="Pfam" id="PF01385"/>
    </source>
</evidence>
<proteinExistence type="inferred from homology"/>
<evidence type="ECO:0000256" key="7">
    <source>
        <dbReference type="ARBA" id="ARBA00023172"/>
    </source>
</evidence>
<dbReference type="GO" id="GO:0006310">
    <property type="term" value="P:DNA recombination"/>
    <property type="evidence" value="ECO:0007669"/>
    <property type="project" value="UniProtKB-KW"/>
</dbReference>
<feature type="domain" description="Transposase putative helix-turn-helix" evidence="11">
    <location>
        <begin position="1"/>
        <end position="45"/>
    </location>
</feature>
<evidence type="ECO:0000259" key="10">
    <source>
        <dbReference type="Pfam" id="PF07282"/>
    </source>
</evidence>
<gene>
    <name evidence="12" type="ORF">MCC10102_1609</name>
    <name evidence="13" type="ORF">MCC10116_1646</name>
    <name evidence="14" type="ORF">MCC10120_1647</name>
</gene>
<name>A0A4R0SZV8_BIFLL</name>
<dbReference type="InterPro" id="IPR010095">
    <property type="entry name" value="Cas12f1-like_TNB"/>
</dbReference>
<dbReference type="EMBL" id="SHSV01000028">
    <property type="protein sequence ID" value="TCF43896.1"/>
    <property type="molecule type" value="Genomic_DNA"/>
</dbReference>
<dbReference type="InterPro" id="IPR001959">
    <property type="entry name" value="Transposase"/>
</dbReference>
<dbReference type="Proteomes" id="UP000291713">
    <property type="component" value="Unassembled WGS sequence"/>
</dbReference>
<evidence type="ECO:0000256" key="2">
    <source>
        <dbReference type="ARBA" id="ARBA00011044"/>
    </source>
</evidence>
<dbReference type="GO" id="GO:0003677">
    <property type="term" value="F:DNA binding"/>
    <property type="evidence" value="ECO:0007669"/>
    <property type="project" value="UniProtKB-KW"/>
</dbReference>
<dbReference type="PANTHER" id="PTHR30405">
    <property type="entry name" value="TRANSPOSASE"/>
    <property type="match status" value="1"/>
</dbReference>
<dbReference type="Proteomes" id="UP000292692">
    <property type="component" value="Unassembled WGS sequence"/>
</dbReference>
<dbReference type="NCBIfam" id="TIGR01766">
    <property type="entry name" value="IS200/IS605 family accessory protein TnpB-like domain"/>
    <property type="match status" value="1"/>
</dbReference>
<dbReference type="RefSeq" id="WP_236716402.1">
    <property type="nucleotide sequence ID" value="NZ_BCYI01000024.1"/>
</dbReference>
<evidence type="ECO:0000259" key="11">
    <source>
        <dbReference type="Pfam" id="PF12323"/>
    </source>
</evidence>
<dbReference type="Pfam" id="PF07282">
    <property type="entry name" value="Cas12f1-like_TNB"/>
    <property type="match status" value="1"/>
</dbReference>
<keyword evidence="4" id="KW-0479">Metal-binding</keyword>
<dbReference type="NCBIfam" id="NF040570">
    <property type="entry name" value="guided_TnpB"/>
    <property type="match status" value="1"/>
</dbReference>
<keyword evidence="5" id="KW-0862">Zinc</keyword>
<evidence type="ECO:0000313" key="12">
    <source>
        <dbReference type="EMBL" id="TCF43896.1"/>
    </source>
</evidence>
<evidence type="ECO:0000313" key="14">
    <source>
        <dbReference type="EMBL" id="TCF94513.1"/>
    </source>
</evidence>
<feature type="region of interest" description="Disordered" evidence="8">
    <location>
        <begin position="392"/>
        <end position="421"/>
    </location>
</feature>
<comment type="similarity">
    <text evidence="1">In the C-terminal section; belongs to the transposase 35 family.</text>
</comment>
<dbReference type="Pfam" id="PF12323">
    <property type="entry name" value="HTH_OrfB_IS605"/>
    <property type="match status" value="1"/>
</dbReference>
<accession>A0A4R0SZV8</accession>
<evidence type="ECO:0000313" key="13">
    <source>
        <dbReference type="EMBL" id="TCF62830.1"/>
    </source>
</evidence>
<dbReference type="InterPro" id="IPR053470">
    <property type="entry name" value="RNA-guided_DNA_endonuclease"/>
</dbReference>
<dbReference type="GO" id="GO:0046872">
    <property type="term" value="F:metal ion binding"/>
    <property type="evidence" value="ECO:0007669"/>
    <property type="project" value="UniProtKB-KW"/>
</dbReference>
<comment type="similarity">
    <text evidence="2">In the N-terminal section; belongs to the transposase 2 family.</text>
</comment>
<dbReference type="InterPro" id="IPR021027">
    <property type="entry name" value="Transposase_put_HTH"/>
</dbReference>